<dbReference type="PANTHER" id="PTHR32071">
    <property type="entry name" value="TRANSCRIPTIONAL REGULATORY PROTEIN"/>
    <property type="match status" value="1"/>
</dbReference>
<dbReference type="CDD" id="cd00130">
    <property type="entry name" value="PAS"/>
    <property type="match status" value="1"/>
</dbReference>
<dbReference type="InterPro" id="IPR058031">
    <property type="entry name" value="AAA_lid_NorR"/>
</dbReference>
<dbReference type="Gene3D" id="1.10.10.60">
    <property type="entry name" value="Homeodomain-like"/>
    <property type="match status" value="1"/>
</dbReference>
<protein>
    <submittedName>
        <fullName evidence="8">PAS domain S-box protein</fullName>
    </submittedName>
</protein>
<dbReference type="InterPro" id="IPR009057">
    <property type="entry name" value="Homeodomain-like_sf"/>
</dbReference>
<sequence length="560" mass="63795">MLGGMRVMRISDMGSVFAQMNEGVLLLDGEGNVIYEAGDVAASLSNLLSVSSGADSIIIDGKTYELKVQEVVVGNRQVTIILVNEDDRGTKLAALEQIVDSINQGIMASDSEGRIFIYNEAQEKLENMKRDDVIGKYLWEVYRIDPKTSEHRGVYRTREPIIGQYRAHAYIDGEPQYTTYSTYPLVKNDKSLGAFSICMNDTKLKKLLHETVELKRKLFQPPKAKNETDNGTSFSFEDIKGESSELNKLIQEAQNFAVYNTDVLIVGETGTGKELFAQSIHNFSPRANSPFIAVNCAAIPETLLESTLFGTTKGAYTGAVDQAGLFEYAQKGTLFLDEINSMPMSLQVKLIRVLEERKVRRVGSNIVTPVNCQIITASNEDPQVLIKKEKLRLDLYYRIAKTCLLIPPLRSRQKDLTFYFRYFISKCNEKFNKHIRGISNELEELFLQYDWPGNVRELEHVMENIVLRTDPSDQYLDLKHVPDYLKAMMENEEEKRKSIGQQEDTVKSVQKLSEDNIKNELEKTNWNITQAARNFGLSRQNLQYYIKKFNLKKEEDVVEK</sequence>
<dbReference type="Gene3D" id="3.30.450.20">
    <property type="entry name" value="PAS domain"/>
    <property type="match status" value="1"/>
</dbReference>
<dbReference type="EMBL" id="QYTV02000001">
    <property type="protein sequence ID" value="RST77145.1"/>
    <property type="molecule type" value="Genomic_DNA"/>
</dbReference>
<dbReference type="SUPFAM" id="SSF52540">
    <property type="entry name" value="P-loop containing nucleoside triphosphate hydrolases"/>
    <property type="match status" value="1"/>
</dbReference>
<dbReference type="Pfam" id="PF00158">
    <property type="entry name" value="Sigma54_activat"/>
    <property type="match status" value="1"/>
</dbReference>
<evidence type="ECO:0000313" key="9">
    <source>
        <dbReference type="Proteomes" id="UP000287156"/>
    </source>
</evidence>
<dbReference type="Pfam" id="PF02954">
    <property type="entry name" value="HTH_8"/>
    <property type="match status" value="1"/>
</dbReference>
<dbReference type="SMART" id="SM00091">
    <property type="entry name" value="PAS"/>
    <property type="match status" value="1"/>
</dbReference>
<dbReference type="AlphaFoldDB" id="A0A429Y6X4"/>
<comment type="caution">
    <text evidence="8">The sequence shown here is derived from an EMBL/GenBank/DDBJ whole genome shotgun (WGS) entry which is preliminary data.</text>
</comment>
<dbReference type="GO" id="GO:0006355">
    <property type="term" value="P:regulation of DNA-templated transcription"/>
    <property type="evidence" value="ECO:0007669"/>
    <property type="project" value="InterPro"/>
</dbReference>
<keyword evidence="4" id="KW-0238">DNA-binding</keyword>
<dbReference type="Gene3D" id="1.10.8.60">
    <property type="match status" value="1"/>
</dbReference>
<proteinExistence type="predicted"/>
<dbReference type="Pfam" id="PF25601">
    <property type="entry name" value="AAA_lid_14"/>
    <property type="match status" value="1"/>
</dbReference>
<evidence type="ECO:0000313" key="8">
    <source>
        <dbReference type="EMBL" id="RST77145.1"/>
    </source>
</evidence>
<dbReference type="SMART" id="SM00382">
    <property type="entry name" value="AAA"/>
    <property type="match status" value="1"/>
</dbReference>
<dbReference type="PROSITE" id="PS50045">
    <property type="entry name" value="SIGMA54_INTERACT_4"/>
    <property type="match status" value="1"/>
</dbReference>
<dbReference type="InterPro" id="IPR035965">
    <property type="entry name" value="PAS-like_dom_sf"/>
</dbReference>
<dbReference type="InterPro" id="IPR002197">
    <property type="entry name" value="HTH_Fis"/>
</dbReference>
<dbReference type="Pfam" id="PF00989">
    <property type="entry name" value="PAS"/>
    <property type="match status" value="1"/>
</dbReference>
<dbReference type="InterPro" id="IPR000014">
    <property type="entry name" value="PAS"/>
</dbReference>
<evidence type="ECO:0000256" key="2">
    <source>
        <dbReference type="ARBA" id="ARBA00022840"/>
    </source>
</evidence>
<keyword evidence="5" id="KW-0804">Transcription</keyword>
<accession>A0A429Y6X4</accession>
<dbReference type="SUPFAM" id="SSF55785">
    <property type="entry name" value="PYP-like sensor domain (PAS domain)"/>
    <property type="match status" value="1"/>
</dbReference>
<keyword evidence="9" id="KW-1185">Reference proteome</keyword>
<dbReference type="InterPro" id="IPR003593">
    <property type="entry name" value="AAA+_ATPase"/>
</dbReference>
<dbReference type="SUPFAM" id="SSF46689">
    <property type="entry name" value="Homeodomain-like"/>
    <property type="match status" value="1"/>
</dbReference>
<evidence type="ECO:0000259" key="7">
    <source>
        <dbReference type="PROSITE" id="PS50112"/>
    </source>
</evidence>
<dbReference type="PROSITE" id="PS00675">
    <property type="entry name" value="SIGMA54_INTERACT_1"/>
    <property type="match status" value="1"/>
</dbReference>
<dbReference type="InterPro" id="IPR013767">
    <property type="entry name" value="PAS_fold"/>
</dbReference>
<dbReference type="InterPro" id="IPR025943">
    <property type="entry name" value="Sigma_54_int_dom_ATP-bd_2"/>
</dbReference>
<dbReference type="OrthoDB" id="9771372at2"/>
<gene>
    <name evidence="8" type="ORF">D4T97_001205</name>
</gene>
<name>A0A429Y6X4_9BACI</name>
<dbReference type="InterPro" id="IPR027417">
    <property type="entry name" value="P-loop_NTPase"/>
</dbReference>
<dbReference type="GO" id="GO:0005524">
    <property type="term" value="F:ATP binding"/>
    <property type="evidence" value="ECO:0007669"/>
    <property type="project" value="UniProtKB-KW"/>
</dbReference>
<keyword evidence="2" id="KW-0067">ATP-binding</keyword>
<dbReference type="InterPro" id="IPR002078">
    <property type="entry name" value="Sigma_54_int"/>
</dbReference>
<organism evidence="8 9">
    <name type="scientific">Siminovitchia acidinfaciens</name>
    <dbReference type="NCBI Taxonomy" id="2321395"/>
    <lineage>
        <taxon>Bacteria</taxon>
        <taxon>Bacillati</taxon>
        <taxon>Bacillota</taxon>
        <taxon>Bacilli</taxon>
        <taxon>Bacillales</taxon>
        <taxon>Bacillaceae</taxon>
        <taxon>Siminovitchia</taxon>
    </lineage>
</organism>
<dbReference type="Proteomes" id="UP000287156">
    <property type="component" value="Unassembled WGS sequence"/>
</dbReference>
<dbReference type="NCBIfam" id="TIGR00229">
    <property type="entry name" value="sensory_box"/>
    <property type="match status" value="1"/>
</dbReference>
<keyword evidence="3" id="KW-0805">Transcription regulation</keyword>
<feature type="domain" description="PAS" evidence="7">
    <location>
        <begin position="91"/>
        <end position="136"/>
    </location>
</feature>
<dbReference type="PROSITE" id="PS50112">
    <property type="entry name" value="PAS"/>
    <property type="match status" value="1"/>
</dbReference>
<evidence type="ECO:0000256" key="3">
    <source>
        <dbReference type="ARBA" id="ARBA00023015"/>
    </source>
</evidence>
<dbReference type="GO" id="GO:0043565">
    <property type="term" value="F:sequence-specific DNA binding"/>
    <property type="evidence" value="ECO:0007669"/>
    <property type="project" value="InterPro"/>
</dbReference>
<dbReference type="Gene3D" id="3.40.50.300">
    <property type="entry name" value="P-loop containing nucleotide triphosphate hydrolases"/>
    <property type="match status" value="1"/>
</dbReference>
<dbReference type="FunFam" id="3.40.50.300:FF:000006">
    <property type="entry name" value="DNA-binding transcriptional regulator NtrC"/>
    <property type="match status" value="1"/>
</dbReference>
<dbReference type="InterPro" id="IPR025944">
    <property type="entry name" value="Sigma_54_int_dom_CS"/>
</dbReference>
<reference evidence="8" key="1">
    <citation type="submission" date="2018-12" db="EMBL/GenBank/DDBJ databases">
        <authorList>
            <person name="Sun L."/>
            <person name="Chen Z."/>
        </authorList>
    </citation>
    <scope>NUCLEOTIDE SEQUENCE [LARGE SCALE GENOMIC DNA]</scope>
    <source>
        <strain evidence="8">3-2-2</strain>
    </source>
</reference>
<dbReference type="PROSITE" id="PS00676">
    <property type="entry name" value="SIGMA54_INTERACT_2"/>
    <property type="match status" value="1"/>
</dbReference>
<dbReference type="CDD" id="cd00009">
    <property type="entry name" value="AAA"/>
    <property type="match status" value="1"/>
</dbReference>
<evidence type="ECO:0000256" key="4">
    <source>
        <dbReference type="ARBA" id="ARBA00023125"/>
    </source>
</evidence>
<dbReference type="PROSITE" id="PS00688">
    <property type="entry name" value="SIGMA54_INTERACT_3"/>
    <property type="match status" value="1"/>
</dbReference>
<dbReference type="InterPro" id="IPR025662">
    <property type="entry name" value="Sigma_54_int_dom_ATP-bd_1"/>
</dbReference>
<dbReference type="PRINTS" id="PR01590">
    <property type="entry name" value="HTHFIS"/>
</dbReference>
<evidence type="ECO:0000256" key="1">
    <source>
        <dbReference type="ARBA" id="ARBA00022741"/>
    </source>
</evidence>
<keyword evidence="1" id="KW-0547">Nucleotide-binding</keyword>
<evidence type="ECO:0000256" key="5">
    <source>
        <dbReference type="ARBA" id="ARBA00023163"/>
    </source>
</evidence>
<evidence type="ECO:0000259" key="6">
    <source>
        <dbReference type="PROSITE" id="PS50045"/>
    </source>
</evidence>
<dbReference type="PANTHER" id="PTHR32071:SF74">
    <property type="entry name" value="TRANSCRIPTIONAL ACTIVATOR ROCR"/>
    <property type="match status" value="1"/>
</dbReference>
<feature type="domain" description="Sigma-54 factor interaction" evidence="6">
    <location>
        <begin position="239"/>
        <end position="467"/>
    </location>
</feature>